<keyword evidence="23" id="KW-1185">Reference proteome</keyword>
<comment type="function">
    <text evidence="18">Dual chitinase/transglycosylase that plays a role in cell wall architecture. Chitinase and transglycosylase activities are coupled. Required for the polysaccharide cross-linking at the septa and the cell wall. More specifically, transfers chitin to 1,6-beta-glucan in the cell wall.</text>
</comment>
<proteinExistence type="inferred from homology"/>
<evidence type="ECO:0000256" key="5">
    <source>
        <dbReference type="ARBA" id="ARBA00022475"/>
    </source>
</evidence>
<evidence type="ECO:0000256" key="4">
    <source>
        <dbReference type="ARBA" id="ARBA00012729"/>
    </source>
</evidence>
<evidence type="ECO:0000256" key="12">
    <source>
        <dbReference type="ARBA" id="ARBA00023136"/>
    </source>
</evidence>
<name>A0A0U5G6W9_ASPCI</name>
<feature type="transmembrane region" description="Helical" evidence="19">
    <location>
        <begin position="300"/>
        <end position="322"/>
    </location>
</feature>
<dbReference type="GO" id="GO:0005975">
    <property type="term" value="P:carbohydrate metabolic process"/>
    <property type="evidence" value="ECO:0007669"/>
    <property type="project" value="InterPro"/>
</dbReference>
<evidence type="ECO:0000256" key="15">
    <source>
        <dbReference type="ARBA" id="ARBA00023295"/>
    </source>
</evidence>
<dbReference type="EC" id="3.2.1.14" evidence="4"/>
<dbReference type="FunFam" id="2.60.120.200:FF:000152">
    <property type="entry name" value="Cell wall glucanase"/>
    <property type="match status" value="1"/>
</dbReference>
<reference evidence="23" key="1">
    <citation type="journal article" date="2016" name="Genome Announc.">
        <title>Draft genome sequences of fungus Aspergillus calidoustus.</title>
        <authorList>
            <person name="Horn F."/>
            <person name="Linde J."/>
            <person name="Mattern D.J."/>
            <person name="Walther G."/>
            <person name="Guthke R."/>
            <person name="Scherlach K."/>
            <person name="Martin K."/>
            <person name="Brakhage A.A."/>
            <person name="Petzke L."/>
            <person name="Valiante V."/>
        </authorList>
    </citation>
    <scope>NUCLEOTIDE SEQUENCE [LARGE SCALE GENOMIC DNA]</scope>
    <source>
        <strain evidence="23">SF006504</strain>
    </source>
</reference>
<dbReference type="Pfam" id="PF00722">
    <property type="entry name" value="Glyco_hydro_16"/>
    <property type="match status" value="1"/>
</dbReference>
<sequence>MTLFRNLALLAASVAPVFAQTWTHCNPTLGEDCDPNPALGTNYTWHFNETMDEKIWNTTNGVINYGDEGAEFTIAKKLESPTIQSTFYIFFGIVESHVKMAAGPGIVSSVVLQSDDLDEIDWEWVGYNTSEIQTNYYSKGITDYENGEFFKIENADTEFHNYTTYWDQNKIEWWVDQKLFRTLTYDEAKNKTTGNSTFPQTPSNVRIGVWPAGDPDNAQGTIEWAGGPVNYDDGPFTMVVSQVRVHDFHTGKEYEYGDDSGLWESINVISGNSTTLEEINKPPPKSLADKWNELPSGAKIGVYCGAAAAGAILIALFIFFFIRQRKKGRLENALDDAKWNTERNEMNNFQTNWKQSEWKHGGYQPVQ</sequence>
<dbReference type="InterPro" id="IPR013320">
    <property type="entry name" value="ConA-like_dom_sf"/>
</dbReference>
<keyword evidence="5" id="KW-1003">Cell membrane</keyword>
<comment type="similarity">
    <text evidence="17">Belongs to the glycosyl hydrolase 16 family. CRH1 subfamily.</text>
</comment>
<evidence type="ECO:0000256" key="8">
    <source>
        <dbReference type="ARBA" id="ARBA00022676"/>
    </source>
</evidence>
<evidence type="ECO:0000256" key="9">
    <source>
        <dbReference type="ARBA" id="ARBA00022679"/>
    </source>
</evidence>
<organism evidence="22 23">
    <name type="scientific">Aspergillus calidoustus</name>
    <dbReference type="NCBI Taxonomy" id="454130"/>
    <lineage>
        <taxon>Eukaryota</taxon>
        <taxon>Fungi</taxon>
        <taxon>Dikarya</taxon>
        <taxon>Ascomycota</taxon>
        <taxon>Pezizomycotina</taxon>
        <taxon>Eurotiomycetes</taxon>
        <taxon>Eurotiomycetidae</taxon>
        <taxon>Eurotiales</taxon>
        <taxon>Aspergillaceae</taxon>
        <taxon>Aspergillus</taxon>
        <taxon>Aspergillus subgen. Nidulantes</taxon>
    </lineage>
</organism>
<evidence type="ECO:0000256" key="18">
    <source>
        <dbReference type="ARBA" id="ARBA00093308"/>
    </source>
</evidence>
<keyword evidence="15" id="KW-0326">Glycosidase</keyword>
<keyword evidence="12 19" id="KW-0472">Membrane</keyword>
<evidence type="ECO:0000256" key="19">
    <source>
        <dbReference type="SAM" id="Phobius"/>
    </source>
</evidence>
<keyword evidence="11" id="KW-0378">Hydrolase</keyword>
<keyword evidence="19" id="KW-1133">Transmembrane helix</keyword>
<evidence type="ECO:0000256" key="3">
    <source>
        <dbReference type="ARBA" id="ARBA00004609"/>
    </source>
</evidence>
<dbReference type="Proteomes" id="UP000054771">
    <property type="component" value="Unassembled WGS sequence"/>
</dbReference>
<dbReference type="GO" id="GO:0008843">
    <property type="term" value="F:endochitinase activity"/>
    <property type="evidence" value="ECO:0007669"/>
    <property type="project" value="UniProtKB-EC"/>
</dbReference>
<evidence type="ECO:0000256" key="6">
    <source>
        <dbReference type="ARBA" id="ARBA00022512"/>
    </source>
</evidence>
<evidence type="ECO:0000256" key="10">
    <source>
        <dbReference type="ARBA" id="ARBA00022729"/>
    </source>
</evidence>
<evidence type="ECO:0000259" key="21">
    <source>
        <dbReference type="PROSITE" id="PS51762"/>
    </source>
</evidence>
<evidence type="ECO:0000256" key="11">
    <source>
        <dbReference type="ARBA" id="ARBA00022801"/>
    </source>
</evidence>
<dbReference type="Gene3D" id="2.60.120.200">
    <property type="match status" value="1"/>
</dbReference>
<dbReference type="OMA" id="VRLGIWP"/>
<comment type="catalytic activity">
    <reaction evidence="1">
        <text>Random endo-hydrolysis of N-acetyl-beta-D-glucosaminide (1-&gt;4)-beta-linkages in chitin and chitodextrins.</text>
        <dbReference type="EC" id="3.2.1.14"/>
    </reaction>
</comment>
<keyword evidence="10 20" id="KW-0732">Signal</keyword>
<dbReference type="AlphaFoldDB" id="A0A0U5G6W9"/>
<dbReference type="GO" id="GO:0016757">
    <property type="term" value="F:glycosyltransferase activity"/>
    <property type="evidence" value="ECO:0007669"/>
    <property type="project" value="UniProtKB-KW"/>
</dbReference>
<feature type="domain" description="GH16" evidence="21">
    <location>
        <begin position="43"/>
        <end position="233"/>
    </location>
</feature>
<keyword evidence="8" id="KW-0328">Glycosyltransferase</keyword>
<dbReference type="EMBL" id="CDMC01000009">
    <property type="protein sequence ID" value="CEL07446.1"/>
    <property type="molecule type" value="Genomic_DNA"/>
</dbReference>
<dbReference type="PANTHER" id="PTHR10963">
    <property type="entry name" value="GLYCOSYL HYDROLASE-RELATED"/>
    <property type="match status" value="1"/>
</dbReference>
<dbReference type="OrthoDB" id="4781at2759"/>
<keyword evidence="19" id="KW-0812">Transmembrane</keyword>
<keyword evidence="6" id="KW-0134">Cell wall</keyword>
<evidence type="ECO:0000256" key="20">
    <source>
        <dbReference type="SAM" id="SignalP"/>
    </source>
</evidence>
<gene>
    <name evidence="22" type="ORF">ASPCAL10603</name>
</gene>
<evidence type="ECO:0000256" key="1">
    <source>
        <dbReference type="ARBA" id="ARBA00000822"/>
    </source>
</evidence>
<comment type="subcellular location">
    <subcellularLocation>
        <location evidence="3">Cell membrane</location>
        <topology evidence="3">Lipid-anchor</topology>
        <topology evidence="3">GPI-anchor</topology>
    </subcellularLocation>
    <subcellularLocation>
        <location evidence="2">Secreted</location>
        <location evidence="2">Cell wall</location>
    </subcellularLocation>
</comment>
<evidence type="ECO:0000256" key="2">
    <source>
        <dbReference type="ARBA" id="ARBA00004191"/>
    </source>
</evidence>
<protein>
    <recommendedName>
        <fullName evidence="4">chitinase</fullName>
        <ecNumber evidence="4">3.2.1.14</ecNumber>
    </recommendedName>
</protein>
<dbReference type="CDD" id="cd02183">
    <property type="entry name" value="GH16_fungal_CRH1_transglycosylase"/>
    <property type="match status" value="1"/>
</dbReference>
<feature type="signal peptide" evidence="20">
    <location>
        <begin position="1"/>
        <end position="19"/>
    </location>
</feature>
<dbReference type="GO" id="GO:0031505">
    <property type="term" value="P:fungal-type cell wall organization"/>
    <property type="evidence" value="ECO:0007669"/>
    <property type="project" value="TreeGrafter"/>
</dbReference>
<keyword evidence="13" id="KW-0325">Glycoprotein</keyword>
<dbReference type="GO" id="GO:0009277">
    <property type="term" value="C:fungal-type cell wall"/>
    <property type="evidence" value="ECO:0007669"/>
    <property type="project" value="TreeGrafter"/>
</dbReference>
<evidence type="ECO:0000313" key="23">
    <source>
        <dbReference type="Proteomes" id="UP000054771"/>
    </source>
</evidence>
<dbReference type="STRING" id="454130.A0A0U5G6W9"/>
<dbReference type="SUPFAM" id="SSF49899">
    <property type="entry name" value="Concanavalin A-like lectins/glucanases"/>
    <property type="match status" value="1"/>
</dbReference>
<evidence type="ECO:0000256" key="16">
    <source>
        <dbReference type="ARBA" id="ARBA00023316"/>
    </source>
</evidence>
<keyword evidence="14" id="KW-0449">Lipoprotein</keyword>
<dbReference type="InterPro" id="IPR050546">
    <property type="entry name" value="Glycosyl_Hydrlase_16"/>
</dbReference>
<accession>A0A0U5G6W9</accession>
<evidence type="ECO:0000256" key="13">
    <source>
        <dbReference type="ARBA" id="ARBA00023180"/>
    </source>
</evidence>
<keyword evidence="6" id="KW-0964">Secreted</keyword>
<evidence type="ECO:0000256" key="7">
    <source>
        <dbReference type="ARBA" id="ARBA00022622"/>
    </source>
</evidence>
<evidence type="ECO:0000256" key="14">
    <source>
        <dbReference type="ARBA" id="ARBA00023288"/>
    </source>
</evidence>
<dbReference type="PANTHER" id="PTHR10963:SF27">
    <property type="entry name" value="GLYCOSIDASE-RELATED"/>
    <property type="match status" value="1"/>
</dbReference>
<evidence type="ECO:0000256" key="17">
    <source>
        <dbReference type="ARBA" id="ARBA00038074"/>
    </source>
</evidence>
<dbReference type="InterPro" id="IPR000757">
    <property type="entry name" value="Beta-glucanase-like"/>
</dbReference>
<evidence type="ECO:0000313" key="22">
    <source>
        <dbReference type="EMBL" id="CEL07446.1"/>
    </source>
</evidence>
<dbReference type="GO" id="GO:0005886">
    <property type="term" value="C:plasma membrane"/>
    <property type="evidence" value="ECO:0007669"/>
    <property type="project" value="UniProtKB-SubCell"/>
</dbReference>
<dbReference type="GO" id="GO:0098552">
    <property type="term" value="C:side of membrane"/>
    <property type="evidence" value="ECO:0007669"/>
    <property type="project" value="UniProtKB-KW"/>
</dbReference>
<keyword evidence="9" id="KW-0808">Transferase</keyword>
<keyword evidence="16" id="KW-0961">Cell wall biogenesis/degradation</keyword>
<dbReference type="PROSITE" id="PS51762">
    <property type="entry name" value="GH16_2"/>
    <property type="match status" value="1"/>
</dbReference>
<feature type="chain" id="PRO_5006857576" description="chitinase" evidence="20">
    <location>
        <begin position="20"/>
        <end position="367"/>
    </location>
</feature>
<keyword evidence="7" id="KW-0336">GPI-anchor</keyword>